<dbReference type="GO" id="GO:1990189">
    <property type="term" value="F:protein N-terminal-serine acetyltransferase activity"/>
    <property type="evidence" value="ECO:0007669"/>
    <property type="project" value="TreeGrafter"/>
</dbReference>
<dbReference type="SUPFAM" id="SSF55729">
    <property type="entry name" value="Acyl-CoA N-acyltransferases (Nat)"/>
    <property type="match status" value="1"/>
</dbReference>
<dbReference type="OrthoDB" id="3829771at2"/>
<evidence type="ECO:0000313" key="3">
    <source>
        <dbReference type="Proteomes" id="UP000181909"/>
    </source>
</evidence>
<dbReference type="InterPro" id="IPR000182">
    <property type="entry name" value="GNAT_dom"/>
</dbReference>
<dbReference type="STRING" id="1893.SAMN02787144_104243"/>
<dbReference type="PANTHER" id="PTHR43441">
    <property type="entry name" value="RIBOSOMAL-PROTEIN-SERINE ACETYLTRANSFERASE"/>
    <property type="match status" value="1"/>
</dbReference>
<dbReference type="EMBL" id="FPJO01000042">
    <property type="protein sequence ID" value="SFY44119.1"/>
    <property type="molecule type" value="Genomic_DNA"/>
</dbReference>
<evidence type="ECO:0000313" key="2">
    <source>
        <dbReference type="EMBL" id="SFY44119.1"/>
    </source>
</evidence>
<keyword evidence="2" id="KW-0808">Transferase</keyword>
<evidence type="ECO:0000259" key="1">
    <source>
        <dbReference type="PROSITE" id="PS51186"/>
    </source>
</evidence>
<proteinExistence type="predicted"/>
<dbReference type="InterPro" id="IPR051908">
    <property type="entry name" value="Ribosomal_N-acetyltransferase"/>
</dbReference>
<name>A0A1K2F8I8_STRAR</name>
<dbReference type="PROSITE" id="PS51186">
    <property type="entry name" value="GNAT"/>
    <property type="match status" value="1"/>
</dbReference>
<reference evidence="2 3" key="1">
    <citation type="submission" date="2016-11" db="EMBL/GenBank/DDBJ databases">
        <authorList>
            <person name="Jaros S."/>
            <person name="Januszkiewicz K."/>
            <person name="Wedrychowicz H."/>
        </authorList>
    </citation>
    <scope>NUCLEOTIDE SEQUENCE [LARGE SCALE GENOMIC DNA]</scope>
    <source>
        <strain evidence="2 3">OK807</strain>
    </source>
</reference>
<sequence length="188" mass="20950">MENRPRTLPAAPVRLAGRRIVLREWDEEDIPALIEMYDDPEISRWTPVPSPFDADAARQYLGRAREARAEGRRMQLAITADGGQPQGEVLICQDDLDDRDIELAYGIGPRYRRRGLASEAVTVATEYAVQRLDARRVLLRIEAGNAPSAAVARSTGFRPTTDEPVAREAKGRQVLLRTWCRGNGEPAS</sequence>
<protein>
    <submittedName>
        <fullName evidence="2">Protein N-acetyltransferase, RimJ/RimL family</fullName>
    </submittedName>
</protein>
<dbReference type="GO" id="GO:0005737">
    <property type="term" value="C:cytoplasm"/>
    <property type="evidence" value="ECO:0007669"/>
    <property type="project" value="TreeGrafter"/>
</dbReference>
<dbReference type="InterPro" id="IPR016181">
    <property type="entry name" value="Acyl_CoA_acyltransferase"/>
</dbReference>
<dbReference type="AlphaFoldDB" id="A0A1K2F8I8"/>
<dbReference type="GO" id="GO:0008999">
    <property type="term" value="F:protein-N-terminal-alanine acetyltransferase activity"/>
    <property type="evidence" value="ECO:0007669"/>
    <property type="project" value="TreeGrafter"/>
</dbReference>
<dbReference type="RefSeq" id="WP_072489395.1">
    <property type="nucleotide sequence ID" value="NZ_CP108276.1"/>
</dbReference>
<accession>A0A1K2F8I8</accession>
<gene>
    <name evidence="2" type="ORF">SAMN02787144_104243</name>
</gene>
<dbReference type="Gene3D" id="3.40.630.30">
    <property type="match status" value="1"/>
</dbReference>
<dbReference type="Pfam" id="PF13302">
    <property type="entry name" value="Acetyltransf_3"/>
    <property type="match status" value="1"/>
</dbReference>
<organism evidence="2 3">
    <name type="scientific">Streptomyces atratus</name>
    <dbReference type="NCBI Taxonomy" id="1893"/>
    <lineage>
        <taxon>Bacteria</taxon>
        <taxon>Bacillati</taxon>
        <taxon>Actinomycetota</taxon>
        <taxon>Actinomycetes</taxon>
        <taxon>Kitasatosporales</taxon>
        <taxon>Streptomycetaceae</taxon>
        <taxon>Streptomyces</taxon>
    </lineage>
</organism>
<dbReference type="Proteomes" id="UP000181909">
    <property type="component" value="Unassembled WGS sequence"/>
</dbReference>
<feature type="domain" description="N-acetyltransferase" evidence="1">
    <location>
        <begin position="20"/>
        <end position="181"/>
    </location>
</feature>
<dbReference type="PANTHER" id="PTHR43441:SF10">
    <property type="entry name" value="ACETYLTRANSFERASE"/>
    <property type="match status" value="1"/>
</dbReference>